<dbReference type="AlphaFoldDB" id="A0AAF0QAR7"/>
<evidence type="ECO:0000313" key="3">
    <source>
        <dbReference type="Proteomes" id="UP001234989"/>
    </source>
</evidence>
<dbReference type="EMBL" id="CP133614">
    <property type="protein sequence ID" value="WMV18740.1"/>
    <property type="molecule type" value="Genomic_DNA"/>
</dbReference>
<evidence type="ECO:0000256" key="1">
    <source>
        <dbReference type="SAM" id="MobiDB-lite"/>
    </source>
</evidence>
<evidence type="ECO:0000313" key="2">
    <source>
        <dbReference type="EMBL" id="WMV18740.1"/>
    </source>
</evidence>
<organism evidence="2 3">
    <name type="scientific">Solanum verrucosum</name>
    <dbReference type="NCBI Taxonomy" id="315347"/>
    <lineage>
        <taxon>Eukaryota</taxon>
        <taxon>Viridiplantae</taxon>
        <taxon>Streptophyta</taxon>
        <taxon>Embryophyta</taxon>
        <taxon>Tracheophyta</taxon>
        <taxon>Spermatophyta</taxon>
        <taxon>Magnoliopsida</taxon>
        <taxon>eudicotyledons</taxon>
        <taxon>Gunneridae</taxon>
        <taxon>Pentapetalae</taxon>
        <taxon>asterids</taxon>
        <taxon>lamiids</taxon>
        <taxon>Solanales</taxon>
        <taxon>Solanaceae</taxon>
        <taxon>Solanoideae</taxon>
        <taxon>Solaneae</taxon>
        <taxon>Solanum</taxon>
    </lineage>
</organism>
<proteinExistence type="predicted"/>
<keyword evidence="3" id="KW-1185">Reference proteome</keyword>
<dbReference type="Proteomes" id="UP001234989">
    <property type="component" value="Chromosome 3"/>
</dbReference>
<feature type="region of interest" description="Disordered" evidence="1">
    <location>
        <begin position="1"/>
        <end position="31"/>
    </location>
</feature>
<name>A0AAF0QAR7_SOLVR</name>
<gene>
    <name evidence="2" type="ORF">MTR67_012125</name>
</gene>
<sequence length="88" mass="10089">MDTNLQKGTKQAKTRKKKVLGENQVGERKKQWVNRRVVPRCSVRSPKVTDLKDAEGQMGIGLSWVQLDRVNPKPFSTHSARESEWTKV</sequence>
<protein>
    <submittedName>
        <fullName evidence="2">Uncharacterized protein</fullName>
    </submittedName>
</protein>
<reference evidence="2" key="1">
    <citation type="submission" date="2023-08" db="EMBL/GenBank/DDBJ databases">
        <title>A de novo genome assembly of Solanum verrucosum Schlechtendal, a Mexican diploid species geographically isolated from the other diploid A-genome species in potato relatives.</title>
        <authorList>
            <person name="Hosaka K."/>
        </authorList>
    </citation>
    <scope>NUCLEOTIDE SEQUENCE</scope>
    <source>
        <tissue evidence="2">Young leaves</tissue>
    </source>
</reference>
<accession>A0AAF0QAR7</accession>